<organism evidence="13 14">
    <name type="scientific">Gracilariopsis chorda</name>
    <dbReference type="NCBI Taxonomy" id="448386"/>
    <lineage>
        <taxon>Eukaryota</taxon>
        <taxon>Rhodophyta</taxon>
        <taxon>Florideophyceae</taxon>
        <taxon>Rhodymeniophycidae</taxon>
        <taxon>Gracilariales</taxon>
        <taxon>Gracilariaceae</taxon>
        <taxon>Gracilariopsis</taxon>
    </lineage>
</organism>
<dbReference type="InterPro" id="IPR004085">
    <property type="entry name" value="TopoVI_A"/>
</dbReference>
<dbReference type="GO" id="GO:0000228">
    <property type="term" value="C:nuclear chromosome"/>
    <property type="evidence" value="ECO:0007669"/>
    <property type="project" value="TreeGrafter"/>
</dbReference>
<evidence type="ECO:0000256" key="5">
    <source>
        <dbReference type="ARBA" id="ARBA00022723"/>
    </source>
</evidence>
<keyword evidence="9 10" id="KW-0413">Isomerase</keyword>
<dbReference type="Pfam" id="PF04406">
    <property type="entry name" value="TP6A_N"/>
    <property type="match status" value="1"/>
</dbReference>
<dbReference type="InterPro" id="IPR036388">
    <property type="entry name" value="WH-like_DNA-bd_sf"/>
</dbReference>
<dbReference type="GO" id="GO:0005524">
    <property type="term" value="F:ATP binding"/>
    <property type="evidence" value="ECO:0007669"/>
    <property type="project" value="InterPro"/>
</dbReference>
<feature type="active site" description="O-(5'-phospho-DNA)-tyrosine intermediate" evidence="10">
    <location>
        <position position="120"/>
    </location>
</feature>
<dbReference type="InterPro" id="IPR034136">
    <property type="entry name" value="TOPRIM_Topo6A/Spo11"/>
</dbReference>
<comment type="caution">
    <text evidence="13">The sequence shown here is derived from an EMBL/GenBank/DDBJ whole genome shotgun (WGS) entry which is preliminary data.</text>
</comment>
<dbReference type="PROSITE" id="PS52041">
    <property type="entry name" value="TOPO_IIB"/>
    <property type="match status" value="1"/>
</dbReference>
<evidence type="ECO:0000259" key="11">
    <source>
        <dbReference type="Pfam" id="PF04406"/>
    </source>
</evidence>
<dbReference type="InterPro" id="IPR036078">
    <property type="entry name" value="Spo11/TopoVI_A_sf"/>
</dbReference>
<dbReference type="CDD" id="cd00223">
    <property type="entry name" value="TOPRIM_TopoIIB_SPO"/>
    <property type="match status" value="1"/>
</dbReference>
<name>A0A2V3INQ1_9FLOR</name>
<dbReference type="EC" id="5.6.2.2" evidence="4"/>
<keyword evidence="8 10" id="KW-0238">DNA-binding</keyword>
<dbReference type="PRINTS" id="PR01552">
    <property type="entry name" value="TPISMRASE6A"/>
</dbReference>
<dbReference type="OrthoDB" id="2328at2759"/>
<evidence type="ECO:0000313" key="13">
    <source>
        <dbReference type="EMBL" id="PXF43683.1"/>
    </source>
</evidence>
<dbReference type="GO" id="GO:0003918">
    <property type="term" value="F:DNA topoisomerase type II (double strand cut, ATP-hydrolyzing) activity"/>
    <property type="evidence" value="ECO:0007669"/>
    <property type="project" value="UniProtKB-UniRule"/>
</dbReference>
<evidence type="ECO:0000256" key="8">
    <source>
        <dbReference type="ARBA" id="ARBA00023125"/>
    </source>
</evidence>
<dbReference type="EMBL" id="NBIV01000115">
    <property type="protein sequence ID" value="PXF43683.1"/>
    <property type="molecule type" value="Genomic_DNA"/>
</dbReference>
<keyword evidence="14" id="KW-1185">Reference proteome</keyword>
<dbReference type="SMR" id="A0A2V3INQ1"/>
<evidence type="ECO:0000313" key="14">
    <source>
        <dbReference type="Proteomes" id="UP000247409"/>
    </source>
</evidence>
<evidence type="ECO:0000259" key="12">
    <source>
        <dbReference type="Pfam" id="PF21180"/>
    </source>
</evidence>
<keyword evidence="5" id="KW-0479">Metal-binding</keyword>
<evidence type="ECO:0000256" key="1">
    <source>
        <dbReference type="ARBA" id="ARBA00000185"/>
    </source>
</evidence>
<comment type="catalytic activity">
    <reaction evidence="1 10">
        <text>ATP-dependent breakage, passage and rejoining of double-stranded DNA.</text>
        <dbReference type="EC" id="5.6.2.2"/>
    </reaction>
</comment>
<dbReference type="GO" id="GO:0007131">
    <property type="term" value="P:reciprocal meiotic recombination"/>
    <property type="evidence" value="ECO:0007669"/>
    <property type="project" value="TreeGrafter"/>
</dbReference>
<proteinExistence type="inferred from homology"/>
<feature type="domain" description="Spo11/DNA topoisomerase VI subunit A N-terminal" evidence="11">
    <location>
        <begin position="93"/>
        <end position="152"/>
    </location>
</feature>
<dbReference type="Gene3D" id="3.40.1360.10">
    <property type="match status" value="1"/>
</dbReference>
<feature type="domain" description="Topoisomerase 6 subunit A/Spo11 TOPRIM" evidence="12">
    <location>
        <begin position="209"/>
        <end position="363"/>
    </location>
</feature>
<evidence type="ECO:0000256" key="7">
    <source>
        <dbReference type="ARBA" id="ARBA00023029"/>
    </source>
</evidence>
<comment type="cofactor">
    <cofactor evidence="2">
        <name>Mg(2+)</name>
        <dbReference type="ChEBI" id="CHEBI:18420"/>
    </cofactor>
</comment>
<dbReference type="GO" id="GO:0003677">
    <property type="term" value="F:DNA binding"/>
    <property type="evidence" value="ECO:0007669"/>
    <property type="project" value="UniProtKB-UniRule"/>
</dbReference>
<dbReference type="Pfam" id="PF21180">
    <property type="entry name" value="TOP6A-Spo11_Toprim"/>
    <property type="match status" value="1"/>
</dbReference>
<dbReference type="SUPFAM" id="SSF56726">
    <property type="entry name" value="DNA topoisomerase IV, alpha subunit"/>
    <property type="match status" value="1"/>
</dbReference>
<dbReference type="AlphaFoldDB" id="A0A2V3INQ1"/>
<accession>A0A2V3INQ1</accession>
<dbReference type="PANTHER" id="PTHR10848">
    <property type="entry name" value="MEIOTIC RECOMBINATION PROTEIN SPO11"/>
    <property type="match status" value="1"/>
</dbReference>
<dbReference type="GO" id="GO:0000706">
    <property type="term" value="P:meiotic DNA double-strand break processing"/>
    <property type="evidence" value="ECO:0007669"/>
    <property type="project" value="TreeGrafter"/>
</dbReference>
<evidence type="ECO:0000256" key="10">
    <source>
        <dbReference type="PROSITE-ProRule" id="PRU01385"/>
    </source>
</evidence>
<dbReference type="InterPro" id="IPR013049">
    <property type="entry name" value="Spo11/TopoVI_A_N"/>
</dbReference>
<gene>
    <name evidence="13" type="ORF">BWQ96_06588</name>
</gene>
<evidence type="ECO:0000256" key="9">
    <source>
        <dbReference type="ARBA" id="ARBA00023235"/>
    </source>
</evidence>
<dbReference type="Gene3D" id="1.10.10.10">
    <property type="entry name" value="Winged helix-like DNA-binding domain superfamily/Winged helix DNA-binding domain"/>
    <property type="match status" value="1"/>
</dbReference>
<keyword evidence="6" id="KW-0460">Magnesium</keyword>
<sequence length="382" mass="42221">MRRSGRVENSFLAAAGLIAPECRHEEHPVVILEKIESLALNFVYDLMSGCSDGVFHMVNRTYANAVHEEASGALLLGDKITVRKFNAQTAVSVSRMLQVVASVQQLLLSGRRVSQRELYYRLIDSFDSQAQLNNMVLDVSALFRAPRYALNIGAATRGVIAGNLCIAITGSPYKVDCEHVGPNGWPIPGDVRIALSAIIASSANYILAVIEKFGIFTRLVQDKFYNKLPCILICGKGYPAVATRAMTWLLASRLRIPVLGLADFNPHGACLLQCYRRGSVRSGVEGSRFVCDLRWLGLRSSHIATHSYIGACGEELTSRDLAIIRGLQRNHPVFSENVAFVKELEAMKELGKYELQWLYGHSTGSDFLQQFVLNAILHSDYL</sequence>
<dbReference type="PANTHER" id="PTHR10848:SF0">
    <property type="entry name" value="MEIOTIC RECOMBINATION PROTEIN SPO11"/>
    <property type="match status" value="1"/>
</dbReference>
<evidence type="ECO:0000256" key="4">
    <source>
        <dbReference type="ARBA" id="ARBA00012895"/>
    </source>
</evidence>
<evidence type="ECO:0000256" key="6">
    <source>
        <dbReference type="ARBA" id="ARBA00022842"/>
    </source>
</evidence>
<dbReference type="GO" id="GO:0046872">
    <property type="term" value="F:metal ion binding"/>
    <property type="evidence" value="ECO:0007669"/>
    <property type="project" value="UniProtKB-KW"/>
</dbReference>
<dbReference type="GO" id="GO:0006265">
    <property type="term" value="P:DNA topological change"/>
    <property type="evidence" value="ECO:0007669"/>
    <property type="project" value="InterPro"/>
</dbReference>
<protein>
    <recommendedName>
        <fullName evidence="4">DNA topoisomerase (ATP-hydrolyzing)</fullName>
        <ecNumber evidence="4">5.6.2.2</ecNumber>
    </recommendedName>
</protein>
<keyword evidence="7 10" id="KW-0799">Topoisomerase</keyword>
<dbReference type="GO" id="GO:0042138">
    <property type="term" value="P:meiotic DNA double-strand break formation"/>
    <property type="evidence" value="ECO:0007669"/>
    <property type="project" value="TreeGrafter"/>
</dbReference>
<dbReference type="InterPro" id="IPR002815">
    <property type="entry name" value="Spo11/TopoVI_A"/>
</dbReference>
<comment type="similarity">
    <text evidence="3 10">Belongs to the TOP6A family.</text>
</comment>
<dbReference type="Proteomes" id="UP000247409">
    <property type="component" value="Unassembled WGS sequence"/>
</dbReference>
<dbReference type="PRINTS" id="PR01550">
    <property type="entry name" value="TOP6AFAMILY"/>
</dbReference>
<dbReference type="STRING" id="448386.A0A2V3INQ1"/>
<reference evidence="13 14" key="1">
    <citation type="journal article" date="2018" name="Mol. Biol. Evol.">
        <title>Analysis of the draft genome of the red seaweed Gracilariopsis chorda provides insights into genome size evolution in Rhodophyta.</title>
        <authorList>
            <person name="Lee J."/>
            <person name="Yang E.C."/>
            <person name="Graf L."/>
            <person name="Yang J.H."/>
            <person name="Qiu H."/>
            <person name="Zel Zion U."/>
            <person name="Chan C.X."/>
            <person name="Stephens T.G."/>
            <person name="Weber A.P.M."/>
            <person name="Boo G.H."/>
            <person name="Boo S.M."/>
            <person name="Kim K.M."/>
            <person name="Shin Y."/>
            <person name="Jung M."/>
            <person name="Lee S.J."/>
            <person name="Yim H.S."/>
            <person name="Lee J.H."/>
            <person name="Bhattacharya D."/>
            <person name="Yoon H.S."/>
        </authorList>
    </citation>
    <scope>NUCLEOTIDE SEQUENCE [LARGE SCALE GENOMIC DNA]</scope>
    <source>
        <strain evidence="13 14">SKKU-2015</strain>
        <tissue evidence="13">Whole body</tissue>
    </source>
</reference>
<evidence type="ECO:0000256" key="3">
    <source>
        <dbReference type="ARBA" id="ARBA00006559"/>
    </source>
</evidence>
<evidence type="ECO:0000256" key="2">
    <source>
        <dbReference type="ARBA" id="ARBA00001946"/>
    </source>
</evidence>